<dbReference type="PANTHER" id="PTHR37419:SF1">
    <property type="entry name" value="SERINE_THREONINE-PROTEIN KINASE TOXIN HIPA"/>
    <property type="match status" value="1"/>
</dbReference>
<evidence type="ECO:0000313" key="7">
    <source>
        <dbReference type="Proteomes" id="UP000638043"/>
    </source>
</evidence>
<comment type="caution">
    <text evidence="6">The sequence shown here is derived from an EMBL/GenBank/DDBJ whole genome shotgun (WGS) entry which is preliminary data.</text>
</comment>
<feature type="domain" description="HipA N-terminal subdomain 1" evidence="5">
    <location>
        <begin position="5"/>
        <end position="103"/>
    </location>
</feature>
<evidence type="ECO:0000259" key="4">
    <source>
        <dbReference type="Pfam" id="PF07804"/>
    </source>
</evidence>
<dbReference type="RefSeq" id="WP_188702895.1">
    <property type="nucleotide sequence ID" value="NZ_BMMQ01000011.1"/>
</dbReference>
<reference evidence="7" key="1">
    <citation type="journal article" date="2019" name="Int. J. Syst. Evol. Microbiol.">
        <title>The Global Catalogue of Microorganisms (GCM) 10K type strain sequencing project: providing services to taxonomists for standard genome sequencing and annotation.</title>
        <authorList>
            <consortium name="The Broad Institute Genomics Platform"/>
            <consortium name="The Broad Institute Genome Sequencing Center for Infectious Disease"/>
            <person name="Wu L."/>
            <person name="Ma J."/>
        </authorList>
    </citation>
    <scope>NUCLEOTIDE SEQUENCE [LARGE SCALE GENOMIC DNA]</scope>
    <source>
        <strain evidence="7">CGMCC 4.7181</strain>
    </source>
</reference>
<keyword evidence="2" id="KW-0808">Transferase</keyword>
<dbReference type="InterPro" id="IPR012893">
    <property type="entry name" value="HipA-like_C"/>
</dbReference>
<evidence type="ECO:0000256" key="2">
    <source>
        <dbReference type="ARBA" id="ARBA00022679"/>
    </source>
</evidence>
<keyword evidence="3" id="KW-0418">Kinase</keyword>
<dbReference type="InterPro" id="IPR052028">
    <property type="entry name" value="HipA_Ser/Thr_kinase"/>
</dbReference>
<keyword evidence="7" id="KW-1185">Reference proteome</keyword>
<protein>
    <submittedName>
        <fullName evidence="6">Toxin HipA</fullName>
    </submittedName>
</protein>
<dbReference type="Pfam" id="PF13657">
    <property type="entry name" value="Couple_hipA"/>
    <property type="match status" value="1"/>
</dbReference>
<comment type="similarity">
    <text evidence="1">Belongs to the HipA Ser/Thr kinase family.</text>
</comment>
<dbReference type="NCBIfam" id="TIGR03071">
    <property type="entry name" value="couple_hipA"/>
    <property type="match status" value="1"/>
</dbReference>
<evidence type="ECO:0000313" key="6">
    <source>
        <dbReference type="EMBL" id="GGO66983.1"/>
    </source>
</evidence>
<gene>
    <name evidence="6" type="primary">hipA</name>
    <name evidence="6" type="ORF">GCM10010910_27710</name>
</gene>
<accession>A0ABQ2N3C0</accession>
<dbReference type="Pfam" id="PF07804">
    <property type="entry name" value="HipA_C"/>
    <property type="match status" value="1"/>
</dbReference>
<evidence type="ECO:0000259" key="5">
    <source>
        <dbReference type="Pfam" id="PF13657"/>
    </source>
</evidence>
<evidence type="ECO:0000256" key="1">
    <source>
        <dbReference type="ARBA" id="ARBA00010164"/>
    </source>
</evidence>
<sequence>MAVGLDVYLYGERIASISRRRGVLSLKYTDEYAFREASIPISVQFPVSPGGYSGEKVDRFLENLLPDREEVRSKWARDAGLDTTAAFELLSVYGADVAGALEFYPHGVGPSERQELRPVDDEEIADRIRQIRRDDSNWADRSAAGQPFSLGGAQGKFALAYKDGQWFEPRGSAPSTHIFKPGVNGHDGSDVTEHVTMRVARALGMGVATTELREFAGEHVLVVERFDRVREEDAVVRIHQEDLAQATGTAVLKKYEKDGGPSVADLFLLFERQLAPAFALDAKRQFAESLVFAWFVGHNDGHSKNYSLQMYPGLVLLAPLYDLNCNLVFEPESTCRAKDYSAYNAVELAFSVNQSRRLGDFSGASLRVLEADAGLPAGYLAEFARRLEERIADALRDAIDELPERLQQLTAVRNYPFVIYAQRQRVRNVLSEIR</sequence>
<feature type="domain" description="HipA-like C-terminal" evidence="4">
    <location>
        <begin position="148"/>
        <end position="391"/>
    </location>
</feature>
<organism evidence="6 7">
    <name type="scientific">Microbacterium nanhaiense</name>
    <dbReference type="NCBI Taxonomy" id="1301026"/>
    <lineage>
        <taxon>Bacteria</taxon>
        <taxon>Bacillati</taxon>
        <taxon>Actinomycetota</taxon>
        <taxon>Actinomycetes</taxon>
        <taxon>Micrococcales</taxon>
        <taxon>Microbacteriaceae</taxon>
        <taxon>Microbacterium</taxon>
    </lineage>
</organism>
<dbReference type="Proteomes" id="UP000638043">
    <property type="component" value="Unassembled WGS sequence"/>
</dbReference>
<dbReference type="EMBL" id="BMMQ01000011">
    <property type="protein sequence ID" value="GGO66983.1"/>
    <property type="molecule type" value="Genomic_DNA"/>
</dbReference>
<dbReference type="PANTHER" id="PTHR37419">
    <property type="entry name" value="SERINE/THREONINE-PROTEIN KINASE TOXIN HIPA"/>
    <property type="match status" value="1"/>
</dbReference>
<evidence type="ECO:0000256" key="3">
    <source>
        <dbReference type="ARBA" id="ARBA00022777"/>
    </source>
</evidence>
<proteinExistence type="inferred from homology"/>
<dbReference type="InterPro" id="IPR017508">
    <property type="entry name" value="HipA_N1"/>
</dbReference>
<name>A0ABQ2N3C0_9MICO</name>